<dbReference type="GO" id="GO:0005524">
    <property type="term" value="F:ATP binding"/>
    <property type="evidence" value="ECO:0007669"/>
    <property type="project" value="UniProtKB-KW"/>
</dbReference>
<dbReference type="InterPro" id="IPR002312">
    <property type="entry name" value="Asp/Asn-tRNA-synth_IIb"/>
</dbReference>
<evidence type="ECO:0000259" key="7">
    <source>
        <dbReference type="PROSITE" id="PS50862"/>
    </source>
</evidence>
<protein>
    <recommendedName>
        <fullName evidence="7">Aminoacyl-transfer RNA synthetases class-II family profile domain-containing protein</fullName>
    </recommendedName>
</protein>
<evidence type="ECO:0000256" key="1">
    <source>
        <dbReference type="ARBA" id="ARBA00006303"/>
    </source>
</evidence>
<dbReference type="InterPro" id="IPR045864">
    <property type="entry name" value="aa-tRNA-synth_II/BPL/LPL"/>
</dbReference>
<evidence type="ECO:0000256" key="5">
    <source>
        <dbReference type="ARBA" id="ARBA00022917"/>
    </source>
</evidence>
<dbReference type="Proteomes" id="UP000006352">
    <property type="component" value="Unassembled WGS sequence"/>
</dbReference>
<evidence type="ECO:0000313" key="9">
    <source>
        <dbReference type="Proteomes" id="UP000006352"/>
    </source>
</evidence>
<keyword evidence="2" id="KW-0436">Ligase</keyword>
<dbReference type="InterPro" id="IPR004115">
    <property type="entry name" value="GAD-like_sf"/>
</dbReference>
<dbReference type="InterPro" id="IPR004365">
    <property type="entry name" value="NA-bd_OB_tRNA"/>
</dbReference>
<dbReference type="Gene3D" id="3.30.1360.30">
    <property type="entry name" value="GAD-like domain"/>
    <property type="match status" value="1"/>
</dbReference>
<keyword evidence="5" id="KW-0648">Protein biosynthesis</keyword>
<dbReference type="STRING" id="599839.J4H3K4"/>
<dbReference type="PANTHER" id="PTHR22594">
    <property type="entry name" value="ASPARTYL/LYSYL-TRNA SYNTHETASE"/>
    <property type="match status" value="1"/>
</dbReference>
<dbReference type="Gene3D" id="2.40.50.140">
    <property type="entry name" value="Nucleic acid-binding proteins"/>
    <property type="match status" value="1"/>
</dbReference>
<organism evidence="8 9">
    <name type="scientific">Fibroporia radiculosa</name>
    <dbReference type="NCBI Taxonomy" id="599839"/>
    <lineage>
        <taxon>Eukaryota</taxon>
        <taxon>Fungi</taxon>
        <taxon>Dikarya</taxon>
        <taxon>Basidiomycota</taxon>
        <taxon>Agaricomycotina</taxon>
        <taxon>Agaricomycetes</taxon>
        <taxon>Polyporales</taxon>
        <taxon>Fibroporiaceae</taxon>
        <taxon>Fibroporia</taxon>
    </lineage>
</organism>
<dbReference type="GO" id="GO:0005739">
    <property type="term" value="C:mitochondrion"/>
    <property type="evidence" value="ECO:0007669"/>
    <property type="project" value="TreeGrafter"/>
</dbReference>
<dbReference type="InterPro" id="IPR012340">
    <property type="entry name" value="NA-bd_OB-fold"/>
</dbReference>
<reference evidence="8 9" key="1">
    <citation type="journal article" date="2012" name="Appl. Environ. Microbiol.">
        <title>Short-read sequencing for genomic analysis of the brown rot fungus Fibroporia radiculosa.</title>
        <authorList>
            <person name="Tang J.D."/>
            <person name="Perkins A.D."/>
            <person name="Sonstegard T.S."/>
            <person name="Schroeder S.G."/>
            <person name="Burgess S.C."/>
            <person name="Diehl S.V."/>
        </authorList>
    </citation>
    <scope>NUCLEOTIDE SEQUENCE [LARGE SCALE GENOMIC DNA]</scope>
    <source>
        <strain evidence="8 9">TFFH 294</strain>
    </source>
</reference>
<dbReference type="HAMAP" id="MF_00044">
    <property type="entry name" value="Asp_tRNA_synth_type1"/>
    <property type="match status" value="1"/>
</dbReference>
<evidence type="ECO:0000256" key="3">
    <source>
        <dbReference type="ARBA" id="ARBA00022741"/>
    </source>
</evidence>
<evidence type="ECO:0000313" key="8">
    <source>
        <dbReference type="EMBL" id="CCM03399.1"/>
    </source>
</evidence>
<gene>
    <name evidence="8" type="ORF">FIBRA_05530</name>
</gene>
<dbReference type="GeneID" id="24098310"/>
<dbReference type="PROSITE" id="PS50862">
    <property type="entry name" value="AA_TRNA_LIGASE_II"/>
    <property type="match status" value="1"/>
</dbReference>
<dbReference type="InterPro" id="IPR004524">
    <property type="entry name" value="Asp-tRNA-ligase_1"/>
</dbReference>
<dbReference type="AlphaFoldDB" id="J4H3K4"/>
<sequence>MAPEQIATDVWLLVMFRALRRATARNLTLSSRIPPVIGKVRGLSVAHTLSASPSSILQESDRAQLPHGAPFPRRSHTCGALSSGDVGSTVVLTGWLLPERKVNHKLSFFNLRDSYGIVQLVVSAKEDEALLAMMRKLPTESTVSLRGAVRMRAEGHRRPYPQGDIEVAVVSCLLLNPADRNLPFLPSDTQNMANENVRLRYRYLDLRREALSANLKKRSEAAHLIRSVFYERDFTEVETPILLKSTPEGAREFLVPTRLTGSPSSSSPGQSAVSSTTKGLISTPLFYALPQSPQQPKQLLVASGAVDRYYQLAKCFRDEDGRKDRQPEFTQVDLEMAWVSWGEPDMSNDVSAPMALIDADDSPTQWRIGGLEVRETVEALVRRLWSKLEGIELPEQFQVTTYDTAMHRYGCDKPDLRVGMEIEDISSYLPTSVRAALTSREEIVEALVVRASTSDRAFLRAARELRSEEKTVERLEVAQNGSIDWIRQSEIIRRTADFAVDDVDMQINTALHLNSGDILWVARRRGRPEGGSTALGRLRLQLAGLAETLGDFTFPDDPRFLWVTEFPLFTRADADKEFLAHGRWSSSHHPFTAPMWQDIKKMYEGGVAEVRGQHYDLVLNGVEIGGGSVRVHDAGMQEYIFTEILQASLDRTETTSFAHLLHALRCGAPPHGGFAFGFDRLMAILCKTDSIRDVIAFPKTSVGTDLLFKSPAPASREVLAQYGIPAK</sequence>
<keyword evidence="3" id="KW-0547">Nucleotide-binding</keyword>
<dbReference type="SUPFAM" id="SSF50249">
    <property type="entry name" value="Nucleic acid-binding proteins"/>
    <property type="match status" value="1"/>
</dbReference>
<dbReference type="GO" id="GO:0003676">
    <property type="term" value="F:nucleic acid binding"/>
    <property type="evidence" value="ECO:0007669"/>
    <property type="project" value="InterPro"/>
</dbReference>
<dbReference type="GO" id="GO:0004815">
    <property type="term" value="F:aspartate-tRNA ligase activity"/>
    <property type="evidence" value="ECO:0007669"/>
    <property type="project" value="TreeGrafter"/>
</dbReference>
<dbReference type="PRINTS" id="PR01042">
    <property type="entry name" value="TRNASYNTHASP"/>
</dbReference>
<dbReference type="OrthoDB" id="439710at2759"/>
<dbReference type="EMBL" id="HE797112">
    <property type="protein sequence ID" value="CCM03399.1"/>
    <property type="molecule type" value="Genomic_DNA"/>
</dbReference>
<dbReference type="SUPFAM" id="SSF55681">
    <property type="entry name" value="Class II aaRS and biotin synthetases"/>
    <property type="match status" value="1"/>
</dbReference>
<keyword evidence="4" id="KW-0067">ATP-binding</keyword>
<dbReference type="Gene3D" id="3.30.930.10">
    <property type="entry name" value="Bira Bifunctional Protein, Domain 2"/>
    <property type="match status" value="1"/>
</dbReference>
<keyword evidence="6" id="KW-0030">Aminoacyl-tRNA synthetase</keyword>
<dbReference type="Pfam" id="PF01336">
    <property type="entry name" value="tRNA_anti-codon"/>
    <property type="match status" value="1"/>
</dbReference>
<dbReference type="PANTHER" id="PTHR22594:SF5">
    <property type="entry name" value="ASPARTATE--TRNA LIGASE, MITOCHONDRIAL"/>
    <property type="match status" value="1"/>
</dbReference>
<proteinExistence type="inferred from homology"/>
<keyword evidence="9" id="KW-1185">Reference proteome</keyword>
<dbReference type="FunCoup" id="J4H3K4">
    <property type="interactions" value="372"/>
</dbReference>
<dbReference type="InterPro" id="IPR047089">
    <property type="entry name" value="Asp-tRNA-ligase_1_N"/>
</dbReference>
<name>J4H3K4_9APHY</name>
<comment type="similarity">
    <text evidence="1">Belongs to the class-II aminoacyl-tRNA synthetase family. Type 1 subfamily.</text>
</comment>
<evidence type="ECO:0000256" key="6">
    <source>
        <dbReference type="ARBA" id="ARBA00023146"/>
    </source>
</evidence>
<dbReference type="RefSeq" id="XP_012182682.1">
    <property type="nucleotide sequence ID" value="XM_012327292.1"/>
</dbReference>
<dbReference type="HOGENOM" id="CLU_014330_4_0_1"/>
<dbReference type="InParanoid" id="J4H3K4"/>
<dbReference type="InterPro" id="IPR004364">
    <property type="entry name" value="Aa-tRNA-synt_II"/>
</dbReference>
<evidence type="ECO:0000256" key="4">
    <source>
        <dbReference type="ARBA" id="ARBA00022840"/>
    </source>
</evidence>
<accession>J4H3K4</accession>
<dbReference type="GO" id="GO:0006422">
    <property type="term" value="P:aspartyl-tRNA aminoacylation"/>
    <property type="evidence" value="ECO:0007669"/>
    <property type="project" value="TreeGrafter"/>
</dbReference>
<dbReference type="CDD" id="cd04317">
    <property type="entry name" value="EcAspRS_like_N"/>
    <property type="match status" value="1"/>
</dbReference>
<dbReference type="Pfam" id="PF00152">
    <property type="entry name" value="tRNA-synt_2"/>
    <property type="match status" value="2"/>
</dbReference>
<feature type="domain" description="Aminoacyl-transfer RNA synthetases class-II family profile" evidence="7">
    <location>
        <begin position="225"/>
        <end position="698"/>
    </location>
</feature>
<evidence type="ECO:0000256" key="2">
    <source>
        <dbReference type="ARBA" id="ARBA00022598"/>
    </source>
</evidence>
<dbReference type="InterPro" id="IPR006195">
    <property type="entry name" value="aa-tRNA-synth_II"/>
</dbReference>